<gene>
    <name evidence="2" type="primary">LOC114329941</name>
</gene>
<protein>
    <submittedName>
        <fullName evidence="2">Uncharacterized protein LOC114329941</fullName>
    </submittedName>
</protein>
<organism evidence="2">
    <name type="scientific">Diabrotica virgifera virgifera</name>
    <name type="common">western corn rootworm</name>
    <dbReference type="NCBI Taxonomy" id="50390"/>
    <lineage>
        <taxon>Eukaryota</taxon>
        <taxon>Metazoa</taxon>
        <taxon>Ecdysozoa</taxon>
        <taxon>Arthropoda</taxon>
        <taxon>Hexapoda</taxon>
        <taxon>Insecta</taxon>
        <taxon>Pterygota</taxon>
        <taxon>Neoptera</taxon>
        <taxon>Endopterygota</taxon>
        <taxon>Coleoptera</taxon>
        <taxon>Polyphaga</taxon>
        <taxon>Cucujiformia</taxon>
        <taxon>Chrysomeloidea</taxon>
        <taxon>Chrysomelidae</taxon>
        <taxon>Galerucinae</taxon>
        <taxon>Diabroticina</taxon>
        <taxon>Diabroticites</taxon>
        <taxon>Diabrotica</taxon>
    </lineage>
</organism>
<name>A0A6P7FG48_DIAVI</name>
<accession>A0A6P7FG48</accession>
<feature type="region of interest" description="Disordered" evidence="1">
    <location>
        <begin position="125"/>
        <end position="171"/>
    </location>
</feature>
<feature type="compositionally biased region" description="Low complexity" evidence="1">
    <location>
        <begin position="134"/>
        <end position="145"/>
    </location>
</feature>
<sequence>MNVLPASNGPGDSYSQPVSQTNIQGVADTNMQVQQFINSQPITQAALNNNNSCLSQQHFDASQANSTQQVPINQQNYIHQVPMIQKSQHIPSTSQKYYHRLSSTSDDEQLEQHAANENEWQQVTNTKRRKIRRSNSQNSDIDISNRYSQLPVEETVEESQTDQQIDITEAKTIKPPPIFAYGVTD</sequence>
<dbReference type="AlphaFoldDB" id="A0A6P7FG48"/>
<reference evidence="2" key="1">
    <citation type="submission" date="2025-08" db="UniProtKB">
        <authorList>
            <consortium name="RefSeq"/>
        </authorList>
    </citation>
    <scope>IDENTIFICATION</scope>
    <source>
        <tissue evidence="2">Whole insect</tissue>
    </source>
</reference>
<evidence type="ECO:0000313" key="2">
    <source>
        <dbReference type="RefSeq" id="XP_028135029.1"/>
    </source>
</evidence>
<evidence type="ECO:0000256" key="1">
    <source>
        <dbReference type="SAM" id="MobiDB-lite"/>
    </source>
</evidence>
<dbReference type="InParanoid" id="A0A6P7FG48"/>
<dbReference type="RefSeq" id="XP_028135029.1">
    <property type="nucleotide sequence ID" value="XM_028279228.1"/>
</dbReference>
<proteinExistence type="predicted"/>